<dbReference type="EMBL" id="QPJI01000023">
    <property type="protein sequence ID" value="RCW62600.1"/>
    <property type="molecule type" value="Genomic_DNA"/>
</dbReference>
<gene>
    <name evidence="2" type="ORF">DET61_1232</name>
</gene>
<protein>
    <submittedName>
        <fullName evidence="2">Uncharacterized protein</fullName>
    </submittedName>
</protein>
<evidence type="ECO:0000313" key="2">
    <source>
        <dbReference type="EMBL" id="RCW62600.1"/>
    </source>
</evidence>
<feature type="region of interest" description="Disordered" evidence="1">
    <location>
        <begin position="104"/>
        <end position="127"/>
    </location>
</feature>
<accession>A0A368X3N1</accession>
<comment type="caution">
    <text evidence="2">The sequence shown here is derived from an EMBL/GenBank/DDBJ whole genome shotgun (WGS) entry which is preliminary data.</text>
</comment>
<evidence type="ECO:0000256" key="1">
    <source>
        <dbReference type="SAM" id="MobiDB-lite"/>
    </source>
</evidence>
<organism evidence="2 3">
    <name type="scientific">Marinobacter nauticus</name>
    <name type="common">Marinobacter hydrocarbonoclasticus</name>
    <name type="synonym">Marinobacter aquaeolei</name>
    <dbReference type="NCBI Taxonomy" id="2743"/>
    <lineage>
        <taxon>Bacteria</taxon>
        <taxon>Pseudomonadati</taxon>
        <taxon>Pseudomonadota</taxon>
        <taxon>Gammaproteobacteria</taxon>
        <taxon>Pseudomonadales</taxon>
        <taxon>Marinobacteraceae</taxon>
        <taxon>Marinobacter</taxon>
    </lineage>
</organism>
<proteinExistence type="predicted"/>
<reference evidence="2 3" key="1">
    <citation type="submission" date="2018-07" db="EMBL/GenBank/DDBJ databases">
        <title>Freshwater and sediment microbial communities from various areas in North America, analyzing microbe dynamics in response to fracking.</title>
        <authorList>
            <person name="Lamendella R."/>
        </authorList>
    </citation>
    <scope>NUCLEOTIDE SEQUENCE [LARGE SCALE GENOMIC DNA]</scope>
    <source>
        <strain evidence="2 3">105B</strain>
    </source>
</reference>
<name>A0A368X3N1_MARNT</name>
<dbReference type="RefSeq" id="WP_181861346.1">
    <property type="nucleotide sequence ID" value="NZ_QPJI01000023.1"/>
</dbReference>
<sequence>MIDDLLRQIEEVIEEEGTNQDKRDQRGNIVVGNQSTVVIGDGNQIGRRESDRQKEEVDDTRCHGRRESDNALREELKQLRTQVKDLVQLITRLFLKNGSEGFKDDLPDSSARLNSNDRPPSKRADVSFCSRMAETPLVKPKRRATPRSVSHCPIQSHFIPDVSYLMAAHSPHRN</sequence>
<dbReference type="AlphaFoldDB" id="A0A368X3N1"/>
<evidence type="ECO:0000313" key="3">
    <source>
        <dbReference type="Proteomes" id="UP000253647"/>
    </source>
</evidence>
<dbReference type="Proteomes" id="UP000253647">
    <property type="component" value="Unassembled WGS sequence"/>
</dbReference>